<proteinExistence type="predicted"/>
<organism evidence="2 3">
    <name type="scientific">Candidatus Saganbacteria bacterium</name>
    <dbReference type="NCBI Taxonomy" id="2575572"/>
    <lineage>
        <taxon>Bacteria</taxon>
        <taxon>Bacillati</taxon>
        <taxon>Saganbacteria</taxon>
    </lineage>
</organism>
<dbReference type="SUPFAM" id="SSF81301">
    <property type="entry name" value="Nucleotidyltransferase"/>
    <property type="match status" value="1"/>
</dbReference>
<dbReference type="Pfam" id="PF18765">
    <property type="entry name" value="Polbeta"/>
    <property type="match status" value="1"/>
</dbReference>
<comment type="caution">
    <text evidence="2">The sequence shown here is derived from an EMBL/GenBank/DDBJ whole genome shotgun (WGS) entry which is preliminary data.</text>
</comment>
<dbReference type="Gene3D" id="3.30.460.10">
    <property type="entry name" value="Beta Polymerase, domain 2"/>
    <property type="match status" value="1"/>
</dbReference>
<feature type="domain" description="Polymerase beta nucleotidyltransferase" evidence="1">
    <location>
        <begin position="13"/>
        <end position="107"/>
    </location>
</feature>
<accession>A0A833L1D0</accession>
<evidence type="ECO:0000259" key="1">
    <source>
        <dbReference type="Pfam" id="PF18765"/>
    </source>
</evidence>
<dbReference type="PANTHER" id="PTHR37030:SF1">
    <property type="entry name" value="NUCLEOTIDYLTRANSFERASE"/>
    <property type="match status" value="1"/>
</dbReference>
<protein>
    <submittedName>
        <fullName evidence="2">DNA polymerase subunit beta</fullName>
    </submittedName>
</protein>
<dbReference type="InterPro" id="IPR041633">
    <property type="entry name" value="Polbeta"/>
</dbReference>
<dbReference type="CDD" id="cd05403">
    <property type="entry name" value="NT_KNTase_like"/>
    <property type="match status" value="1"/>
</dbReference>
<dbReference type="EMBL" id="WPAF01000008">
    <property type="protein sequence ID" value="KAF0134420.1"/>
    <property type="molecule type" value="Genomic_DNA"/>
</dbReference>
<dbReference type="InterPro" id="IPR043519">
    <property type="entry name" value="NT_sf"/>
</dbReference>
<sequence>MKEKNFNNLIKDIVNKIVKGSQPEKVILFGSAVKHSAKTINDLDFLVVKASNLRRDIRGEEIKKSLTDVIFPIDIFVYTPEEYKKFKNLSGSFVSKIEKTGKTLYESK</sequence>
<dbReference type="PANTHER" id="PTHR37030">
    <property type="entry name" value="NUCLEOTIDYLTRANSFERASE"/>
    <property type="match status" value="1"/>
</dbReference>
<dbReference type="AlphaFoldDB" id="A0A833L1D0"/>
<evidence type="ECO:0000313" key="2">
    <source>
        <dbReference type="EMBL" id="KAF0134420.1"/>
    </source>
</evidence>
<gene>
    <name evidence="2" type="ORF">FD145_645</name>
</gene>
<evidence type="ECO:0000313" key="3">
    <source>
        <dbReference type="Proteomes" id="UP000488506"/>
    </source>
</evidence>
<dbReference type="Proteomes" id="UP000488506">
    <property type="component" value="Unassembled WGS sequence"/>
</dbReference>
<reference evidence="2 3" key="1">
    <citation type="submission" date="2019-12" db="EMBL/GenBank/DDBJ databases">
        <authorList>
            <person name="Wolfe R."/>
            <person name="Danczak R."/>
            <person name="Wilkins M."/>
        </authorList>
    </citation>
    <scope>NUCLEOTIDE SEQUENCE [LARGE SCALE GENOMIC DNA]</scope>
    <source>
        <strain evidence="2">X2_MaxBin.013</strain>
    </source>
</reference>
<name>A0A833L1D0_UNCSA</name>